<organism evidence="1 2">
    <name type="scientific">Rhodoferax saidenbachensis</name>
    <dbReference type="NCBI Taxonomy" id="1484693"/>
    <lineage>
        <taxon>Bacteria</taxon>
        <taxon>Pseudomonadati</taxon>
        <taxon>Pseudomonadota</taxon>
        <taxon>Betaproteobacteria</taxon>
        <taxon>Burkholderiales</taxon>
        <taxon>Comamonadaceae</taxon>
        <taxon>Rhodoferax</taxon>
    </lineage>
</organism>
<dbReference type="Proteomes" id="UP000186110">
    <property type="component" value="Chromosome"/>
</dbReference>
<protein>
    <recommendedName>
        <fullName evidence="3">STAS/SEC14 domain-containing protein</fullName>
    </recommendedName>
</protein>
<gene>
    <name evidence="1" type="ORF">RS694_17095</name>
</gene>
<dbReference type="eggNOG" id="COG2703">
    <property type="taxonomic scope" value="Bacteria"/>
</dbReference>
<sequence length="156" mass="16872">MPHNTPPKSSTTKVKTSQFTPHGVVDLWMEGRLMHYQATGPFNTELVDCLAIAQRDYLLATQPTGAWASVCTVIGNAMSSPEGIARYAEIMSAPKPANMIPVATAFVIAPGVEGGRIMAPLFTKVFADIGRPFKIFETMADAQRWAQTMLDEAGAK</sequence>
<dbReference type="RefSeq" id="WP_029709431.1">
    <property type="nucleotide sequence ID" value="NZ_CP019239.1"/>
</dbReference>
<keyword evidence="2" id="KW-1185">Reference proteome</keyword>
<evidence type="ECO:0008006" key="3">
    <source>
        <dbReference type="Google" id="ProtNLM"/>
    </source>
</evidence>
<name>A0A1P8KDJ2_9BURK</name>
<reference evidence="1 2" key="1">
    <citation type="submission" date="2017-01" db="EMBL/GenBank/DDBJ databases">
        <authorList>
            <person name="Mah S.A."/>
            <person name="Swanson W.J."/>
            <person name="Moy G.W."/>
            <person name="Vacquier V.D."/>
        </authorList>
    </citation>
    <scope>NUCLEOTIDE SEQUENCE [LARGE SCALE GENOMIC DNA]</scope>
    <source>
        <strain evidence="1 2">DSM 22694</strain>
    </source>
</reference>
<dbReference type="EMBL" id="CP019239">
    <property type="protein sequence ID" value="APW44079.1"/>
    <property type="molecule type" value="Genomic_DNA"/>
</dbReference>
<accession>A0A1P8KDJ2</accession>
<proteinExistence type="predicted"/>
<evidence type="ECO:0000313" key="1">
    <source>
        <dbReference type="EMBL" id="APW44079.1"/>
    </source>
</evidence>
<evidence type="ECO:0000313" key="2">
    <source>
        <dbReference type="Proteomes" id="UP000186110"/>
    </source>
</evidence>
<dbReference type="AlphaFoldDB" id="A0A1P8KDJ2"/>
<dbReference type="KEGG" id="rsb:RS694_17095"/>